<protein>
    <recommendedName>
        <fullName evidence="2">histidine kinase</fullName>
        <ecNumber evidence="2">2.7.13.3</ecNumber>
    </recommendedName>
</protein>
<organism evidence="4 5">
    <name type="scientific">Oryza sativa subsp. japonica</name>
    <name type="common">Rice</name>
    <dbReference type="NCBI Taxonomy" id="39947"/>
    <lineage>
        <taxon>Eukaryota</taxon>
        <taxon>Viridiplantae</taxon>
        <taxon>Streptophyta</taxon>
        <taxon>Embryophyta</taxon>
        <taxon>Tracheophyta</taxon>
        <taxon>Spermatophyta</taxon>
        <taxon>Magnoliopsida</taxon>
        <taxon>Liliopsida</taxon>
        <taxon>Poales</taxon>
        <taxon>Poaceae</taxon>
        <taxon>BOP clade</taxon>
        <taxon>Oryzoideae</taxon>
        <taxon>Oryzeae</taxon>
        <taxon>Oryzinae</taxon>
        <taxon>Oryza</taxon>
        <taxon>Oryza sativa</taxon>
    </lineage>
</organism>
<dbReference type="GO" id="GO:0004673">
    <property type="term" value="F:protein histidine kinase activity"/>
    <property type="evidence" value="ECO:0007669"/>
    <property type="project" value="UniProtKB-EC"/>
</dbReference>
<proteinExistence type="predicted"/>
<accession>A0A0P0WYG6</accession>
<dbReference type="Proteomes" id="UP000059680">
    <property type="component" value="Chromosome 6"/>
</dbReference>
<sequence length="165" mass="17589">MVVLLLTSAKFLMALVSFLAAITLLTLIPQLTHEIRKSLDHHTVLYTTLIKLSRVLGLTNCAVWMPAFGEMCLTHELRRGGGDDCVEVVGVDDADVVELRGSDDVKLLGPDSVLAKASGGKQQGTGVVAAIRMLMLKVADFKGGTPEVIQTSYAMLVLVPPSGKS</sequence>
<dbReference type="STRING" id="39947.A0A0P0WYG6"/>
<dbReference type="EC" id="2.7.13.3" evidence="2"/>
<dbReference type="EMBL" id="AP014962">
    <property type="protein sequence ID" value="BAS98363.1"/>
    <property type="molecule type" value="Genomic_DNA"/>
</dbReference>
<keyword evidence="5" id="KW-1185">Reference proteome</keyword>
<dbReference type="PaxDb" id="39947-A0A0P0WYG6"/>
<dbReference type="GO" id="GO:0046872">
    <property type="term" value="F:metal ion binding"/>
    <property type="evidence" value="ECO:0007669"/>
    <property type="project" value="UniProtKB-KW"/>
</dbReference>
<feature type="transmembrane region" description="Helical" evidence="3">
    <location>
        <begin position="6"/>
        <end position="28"/>
    </location>
</feature>
<evidence type="ECO:0000313" key="4">
    <source>
        <dbReference type="EMBL" id="BAS98363.1"/>
    </source>
</evidence>
<keyword evidence="3" id="KW-0472">Membrane</keyword>
<dbReference type="PANTHER" id="PTHR24423:SF624">
    <property type="entry name" value="ETHYLENE RECEPTOR 3"/>
    <property type="match status" value="1"/>
</dbReference>
<dbReference type="AlphaFoldDB" id="A0A0P0WYG6"/>
<dbReference type="FunCoup" id="A0A0P0WYG6">
    <property type="interactions" value="11"/>
</dbReference>
<evidence type="ECO:0000256" key="2">
    <source>
        <dbReference type="ARBA" id="ARBA00012438"/>
    </source>
</evidence>
<keyword evidence="3" id="KW-0812">Transmembrane</keyword>
<dbReference type="InParanoid" id="A0A0P0WYG6"/>
<evidence type="ECO:0000256" key="1">
    <source>
        <dbReference type="ARBA" id="ARBA00000085"/>
    </source>
</evidence>
<dbReference type="GO" id="GO:0005524">
    <property type="term" value="F:ATP binding"/>
    <property type="evidence" value="ECO:0007669"/>
    <property type="project" value="UniProtKB-KW"/>
</dbReference>
<keyword evidence="3" id="KW-1133">Transmembrane helix</keyword>
<reference evidence="5" key="1">
    <citation type="journal article" date="2005" name="Nature">
        <title>The map-based sequence of the rice genome.</title>
        <authorList>
            <consortium name="International rice genome sequencing project (IRGSP)"/>
            <person name="Matsumoto T."/>
            <person name="Wu J."/>
            <person name="Kanamori H."/>
            <person name="Katayose Y."/>
            <person name="Fujisawa M."/>
            <person name="Namiki N."/>
            <person name="Mizuno H."/>
            <person name="Yamamoto K."/>
            <person name="Antonio B.A."/>
            <person name="Baba T."/>
            <person name="Sakata K."/>
            <person name="Nagamura Y."/>
            <person name="Aoki H."/>
            <person name="Arikawa K."/>
            <person name="Arita K."/>
            <person name="Bito T."/>
            <person name="Chiden Y."/>
            <person name="Fujitsuka N."/>
            <person name="Fukunaka R."/>
            <person name="Hamada M."/>
            <person name="Harada C."/>
            <person name="Hayashi A."/>
            <person name="Hijishita S."/>
            <person name="Honda M."/>
            <person name="Hosokawa S."/>
            <person name="Ichikawa Y."/>
            <person name="Idonuma A."/>
            <person name="Iijima M."/>
            <person name="Ikeda M."/>
            <person name="Ikeno M."/>
            <person name="Ito K."/>
            <person name="Ito S."/>
            <person name="Ito T."/>
            <person name="Ito Y."/>
            <person name="Ito Y."/>
            <person name="Iwabuchi A."/>
            <person name="Kamiya K."/>
            <person name="Karasawa W."/>
            <person name="Kurita K."/>
            <person name="Katagiri S."/>
            <person name="Kikuta A."/>
            <person name="Kobayashi H."/>
            <person name="Kobayashi N."/>
            <person name="Machita K."/>
            <person name="Maehara T."/>
            <person name="Masukawa M."/>
            <person name="Mizubayashi T."/>
            <person name="Mukai Y."/>
            <person name="Nagasaki H."/>
            <person name="Nagata Y."/>
            <person name="Naito S."/>
            <person name="Nakashima M."/>
            <person name="Nakama Y."/>
            <person name="Nakamichi Y."/>
            <person name="Nakamura M."/>
            <person name="Meguro A."/>
            <person name="Negishi M."/>
            <person name="Ohta I."/>
            <person name="Ohta T."/>
            <person name="Okamoto M."/>
            <person name="Ono N."/>
            <person name="Saji S."/>
            <person name="Sakaguchi M."/>
            <person name="Sakai K."/>
            <person name="Shibata M."/>
            <person name="Shimokawa T."/>
            <person name="Song J."/>
            <person name="Takazaki Y."/>
            <person name="Terasawa K."/>
            <person name="Tsugane M."/>
            <person name="Tsuji K."/>
            <person name="Ueda S."/>
            <person name="Waki K."/>
            <person name="Yamagata H."/>
            <person name="Yamamoto M."/>
            <person name="Yamamoto S."/>
            <person name="Yamane H."/>
            <person name="Yoshiki S."/>
            <person name="Yoshihara R."/>
            <person name="Yukawa K."/>
            <person name="Zhong H."/>
            <person name="Yano M."/>
            <person name="Yuan Q."/>
            <person name="Ouyang S."/>
            <person name="Liu J."/>
            <person name="Jones K.M."/>
            <person name="Gansberger K."/>
            <person name="Moffat K."/>
            <person name="Hill J."/>
            <person name="Bera J."/>
            <person name="Fadrosh D."/>
            <person name="Jin S."/>
            <person name="Johri S."/>
            <person name="Kim M."/>
            <person name="Overton L."/>
            <person name="Reardon M."/>
            <person name="Tsitrin T."/>
            <person name="Vuong H."/>
            <person name="Weaver B."/>
            <person name="Ciecko A."/>
            <person name="Tallon L."/>
            <person name="Jackson J."/>
            <person name="Pai G."/>
            <person name="Aken S.V."/>
            <person name="Utterback T."/>
            <person name="Reidmuller S."/>
            <person name="Feldblyum T."/>
            <person name="Hsiao J."/>
            <person name="Zismann V."/>
            <person name="Iobst S."/>
            <person name="de Vazeille A.R."/>
            <person name="Buell C.R."/>
            <person name="Ying K."/>
            <person name="Li Y."/>
            <person name="Lu T."/>
            <person name="Huang Y."/>
            <person name="Zhao Q."/>
            <person name="Feng Q."/>
            <person name="Zhang L."/>
            <person name="Zhu J."/>
            <person name="Weng Q."/>
            <person name="Mu J."/>
            <person name="Lu Y."/>
            <person name="Fan D."/>
            <person name="Liu Y."/>
            <person name="Guan J."/>
            <person name="Zhang Y."/>
            <person name="Yu S."/>
            <person name="Liu X."/>
            <person name="Zhang Y."/>
            <person name="Hong G."/>
            <person name="Han B."/>
            <person name="Choisne N."/>
            <person name="Demange N."/>
            <person name="Orjeda G."/>
            <person name="Samain S."/>
            <person name="Cattolico L."/>
            <person name="Pelletier E."/>
            <person name="Couloux A."/>
            <person name="Segurens B."/>
            <person name="Wincker P."/>
            <person name="D'Hont A."/>
            <person name="Scarpelli C."/>
            <person name="Weissenbach J."/>
            <person name="Salanoubat M."/>
            <person name="Quetier F."/>
            <person name="Yu Y."/>
            <person name="Kim H.R."/>
            <person name="Rambo T."/>
            <person name="Currie J."/>
            <person name="Collura K."/>
            <person name="Luo M."/>
            <person name="Yang T."/>
            <person name="Ammiraju J.S.S."/>
            <person name="Engler F."/>
            <person name="Soderlund C."/>
            <person name="Wing R.A."/>
            <person name="Palmer L.E."/>
            <person name="de la Bastide M."/>
            <person name="Spiegel L."/>
            <person name="Nascimento L."/>
            <person name="Zutavern T."/>
            <person name="O'Shaughnessy A."/>
            <person name="Dike S."/>
            <person name="Dedhia N."/>
            <person name="Preston R."/>
            <person name="Balija V."/>
            <person name="McCombie W.R."/>
            <person name="Chow T."/>
            <person name="Chen H."/>
            <person name="Chung M."/>
            <person name="Chen C."/>
            <person name="Shaw J."/>
            <person name="Wu H."/>
            <person name="Hsiao K."/>
            <person name="Chao Y."/>
            <person name="Chu M."/>
            <person name="Cheng C."/>
            <person name="Hour A."/>
            <person name="Lee P."/>
            <person name="Lin S."/>
            <person name="Lin Y."/>
            <person name="Liou J."/>
            <person name="Liu S."/>
            <person name="Hsing Y."/>
            <person name="Raghuvanshi S."/>
            <person name="Mohanty A."/>
            <person name="Bharti A.K."/>
            <person name="Gaur A."/>
            <person name="Gupta V."/>
            <person name="Kumar D."/>
            <person name="Ravi V."/>
            <person name="Vij S."/>
            <person name="Kapur A."/>
            <person name="Khurana P."/>
            <person name="Khurana P."/>
            <person name="Khurana J.P."/>
            <person name="Tyagi A.K."/>
            <person name="Gaikwad K."/>
            <person name="Singh A."/>
            <person name="Dalal V."/>
            <person name="Srivastava S."/>
            <person name="Dixit A."/>
            <person name="Pal A.K."/>
            <person name="Ghazi I.A."/>
            <person name="Yadav M."/>
            <person name="Pandit A."/>
            <person name="Bhargava A."/>
            <person name="Sureshbabu K."/>
            <person name="Batra K."/>
            <person name="Sharma T.R."/>
            <person name="Mohapatra T."/>
            <person name="Singh N.K."/>
            <person name="Messing J."/>
            <person name="Nelson A.B."/>
            <person name="Fuks G."/>
            <person name="Kavchok S."/>
            <person name="Keizer G."/>
            <person name="Linton E."/>
            <person name="Llaca V."/>
            <person name="Song R."/>
            <person name="Tanyolac B."/>
            <person name="Young S."/>
            <person name="Ho-Il K."/>
            <person name="Hahn J.H."/>
            <person name="Sangsakoo G."/>
            <person name="Vanavichit A."/>
            <person name="de Mattos Luiz.A.T."/>
            <person name="Zimmer P.D."/>
            <person name="Malone G."/>
            <person name="Dellagostin O."/>
            <person name="de Oliveira A.C."/>
            <person name="Bevan M."/>
            <person name="Bancroft I."/>
            <person name="Minx P."/>
            <person name="Cordum H."/>
            <person name="Wilson R."/>
            <person name="Cheng Z."/>
            <person name="Jin W."/>
            <person name="Jiang J."/>
            <person name="Leong S.A."/>
            <person name="Iwama H."/>
            <person name="Gojobori T."/>
            <person name="Itoh T."/>
            <person name="Niimura Y."/>
            <person name="Fujii Y."/>
            <person name="Habara T."/>
            <person name="Sakai H."/>
            <person name="Sato Y."/>
            <person name="Wilson G."/>
            <person name="Kumar K."/>
            <person name="McCouch S."/>
            <person name="Juretic N."/>
            <person name="Hoen D."/>
            <person name="Wright S."/>
            <person name="Bruskiewich R."/>
            <person name="Bureau T."/>
            <person name="Miyao A."/>
            <person name="Hirochika H."/>
            <person name="Nishikawa T."/>
            <person name="Kadowaki K."/>
            <person name="Sugiura M."/>
            <person name="Burr B."/>
            <person name="Sasaki T."/>
        </authorList>
    </citation>
    <scope>NUCLEOTIDE SEQUENCE [LARGE SCALE GENOMIC DNA]</scope>
    <source>
        <strain evidence="5">cv. Nipponbare</strain>
    </source>
</reference>
<name>A0A0P0WYG6_ORYSJ</name>
<dbReference type="PANTHER" id="PTHR24423">
    <property type="entry name" value="TWO-COMPONENT SENSOR HISTIDINE KINASE"/>
    <property type="match status" value="1"/>
</dbReference>
<evidence type="ECO:0000256" key="3">
    <source>
        <dbReference type="SAM" id="Phobius"/>
    </source>
</evidence>
<reference evidence="4 5" key="2">
    <citation type="journal article" date="2013" name="Plant Cell Physiol.">
        <title>Rice Annotation Project Database (RAP-DB): an integrative and interactive database for rice genomics.</title>
        <authorList>
            <person name="Sakai H."/>
            <person name="Lee S.S."/>
            <person name="Tanaka T."/>
            <person name="Numa H."/>
            <person name="Kim J."/>
            <person name="Kawahara Y."/>
            <person name="Wakimoto H."/>
            <person name="Yang C.C."/>
            <person name="Iwamoto M."/>
            <person name="Abe T."/>
            <person name="Yamada Y."/>
            <person name="Muto A."/>
            <person name="Inokuchi H."/>
            <person name="Ikemura T."/>
            <person name="Matsumoto T."/>
            <person name="Sasaki T."/>
            <person name="Itoh T."/>
        </authorList>
    </citation>
    <scope>NUCLEOTIDE SEQUENCE [LARGE SCALE GENOMIC DNA]</scope>
    <source>
        <strain evidence="5">cv. Nipponbare</strain>
    </source>
</reference>
<evidence type="ECO:0000313" key="5">
    <source>
        <dbReference type="Proteomes" id="UP000059680"/>
    </source>
</evidence>
<reference evidence="4 5" key="3">
    <citation type="journal article" date="2013" name="Rice">
        <title>Improvement of the Oryza sativa Nipponbare reference genome using next generation sequence and optical map data.</title>
        <authorList>
            <person name="Kawahara Y."/>
            <person name="de la Bastide M."/>
            <person name="Hamilton J.P."/>
            <person name="Kanamori H."/>
            <person name="McCombie W.R."/>
            <person name="Ouyang S."/>
            <person name="Schwartz D.C."/>
            <person name="Tanaka T."/>
            <person name="Wu J."/>
            <person name="Zhou S."/>
            <person name="Childs K.L."/>
            <person name="Davidson R.M."/>
            <person name="Lin H."/>
            <person name="Quesada-Ocampo L."/>
            <person name="Vaillancourt B."/>
            <person name="Sakai H."/>
            <person name="Lee S.S."/>
            <person name="Kim J."/>
            <person name="Numa H."/>
            <person name="Itoh T."/>
            <person name="Buell C.R."/>
            <person name="Matsumoto T."/>
        </authorList>
    </citation>
    <scope>NUCLEOTIDE SEQUENCE [LARGE SCALE GENOMIC DNA]</scope>
    <source>
        <strain evidence="5">cv. Nipponbare</strain>
    </source>
</reference>
<gene>
    <name evidence="4" type="ordered locus">Os06g0579300</name>
    <name evidence="4" type="ORF">OSNPB_060579300</name>
</gene>
<comment type="catalytic activity">
    <reaction evidence="1">
        <text>ATP + protein L-histidine = ADP + protein N-phospho-L-histidine.</text>
        <dbReference type="EC" id="2.7.13.3"/>
    </reaction>
</comment>